<dbReference type="EMBL" id="JAGGNH010000001">
    <property type="protein sequence ID" value="KAJ0988201.1"/>
    <property type="molecule type" value="Genomic_DNA"/>
</dbReference>
<dbReference type="InterPro" id="IPR002885">
    <property type="entry name" value="PPR_rpt"/>
</dbReference>
<sequence length="635" mass="71243">MRNAFRSLLVQSLSRIPSNSSRIQSPNLHLVLRRSLLPCSHGSFLPSNPRVRSFSSDPALDWDGRDQALVEIFSKPIGSGEIEAELEATKLSLDHEALNSVLRSVYDRPEIARKVFDWVLEKQNRVLSSKSYNLMLGILGSDGDSERFWGSVEIMKKKGYGISKGAYLKALDGFNKKGMEKDSDLLKTMYFLNSHENVVVRACPRVCKILREFNETEEVFKNLDDLEISLPSDLVVAVLDRICSDQKKALTFFRWAEGKPSFRVDGSVYNALARVCGREDCMEEFRIILQRMRNEGYGMEKETYVKVSHRFYNRKMIVEAVELFEFAMHGSEKPQHSDLLLLLRKIAVSKDLDMDLVSKAVRVYKNAGQSVKGSVFSGVLKSLASVGKLGGCSEVLKAMEVGGFVPDVTIHNQVVIGLCNAGELDKALEYLDGMEKSGHTADTKSWVSLIQKHCKAGELDKGLSCLHKMVDIRGGENVGSPIEVLVNSYCHNNKFDTALKTLKEMVVKKQVQPWHCTYKFLIEKLISQGKLREASSLLGLMKTHGFPPYIDPFIGYFSKSGTVDDAMVFLKAMTVQEFPSKTVFLRMFETLLKAGRHEVAYDLLSKSPGSVRNHADVLDLFYSMKPEEADLAVAL</sequence>
<gene>
    <name evidence="3" type="ORF">J5N97_006557</name>
</gene>
<dbReference type="PANTHER" id="PTHR47003:SF3">
    <property type="entry name" value="SMALL RIBOSOMAL SUBUNIT PROTEIN MS81 (RPPR8)"/>
    <property type="match status" value="1"/>
</dbReference>
<dbReference type="Proteomes" id="UP001085076">
    <property type="component" value="Miscellaneous, Linkage group lg01"/>
</dbReference>
<evidence type="ECO:0008006" key="5">
    <source>
        <dbReference type="Google" id="ProtNLM"/>
    </source>
</evidence>
<feature type="repeat" description="PPR" evidence="2">
    <location>
        <begin position="407"/>
        <end position="441"/>
    </location>
</feature>
<dbReference type="InterPro" id="IPR011990">
    <property type="entry name" value="TPR-like_helical_dom_sf"/>
</dbReference>
<comment type="caution">
    <text evidence="3">The sequence shown here is derived from an EMBL/GenBank/DDBJ whole genome shotgun (WGS) entry which is preliminary data.</text>
</comment>
<organism evidence="3 4">
    <name type="scientific">Dioscorea zingiberensis</name>
    <dbReference type="NCBI Taxonomy" id="325984"/>
    <lineage>
        <taxon>Eukaryota</taxon>
        <taxon>Viridiplantae</taxon>
        <taxon>Streptophyta</taxon>
        <taxon>Embryophyta</taxon>
        <taxon>Tracheophyta</taxon>
        <taxon>Spermatophyta</taxon>
        <taxon>Magnoliopsida</taxon>
        <taxon>Liliopsida</taxon>
        <taxon>Dioscoreales</taxon>
        <taxon>Dioscoreaceae</taxon>
        <taxon>Dioscorea</taxon>
    </lineage>
</organism>
<keyword evidence="1" id="KW-0677">Repeat</keyword>
<dbReference type="Gene3D" id="1.25.40.10">
    <property type="entry name" value="Tetratricopeptide repeat domain"/>
    <property type="match status" value="3"/>
</dbReference>
<protein>
    <recommendedName>
        <fullName evidence="5">Pentatricopeptide repeat-containing protein</fullName>
    </recommendedName>
</protein>
<dbReference type="PROSITE" id="PS51375">
    <property type="entry name" value="PPR"/>
    <property type="match status" value="1"/>
</dbReference>
<reference evidence="3" key="2">
    <citation type="journal article" date="2022" name="Hortic Res">
        <title>The genome of Dioscorea zingiberensis sheds light on the biosynthesis, origin and evolution of the medicinally important diosgenin saponins.</title>
        <authorList>
            <person name="Li Y."/>
            <person name="Tan C."/>
            <person name="Li Z."/>
            <person name="Guo J."/>
            <person name="Li S."/>
            <person name="Chen X."/>
            <person name="Wang C."/>
            <person name="Dai X."/>
            <person name="Yang H."/>
            <person name="Song W."/>
            <person name="Hou L."/>
            <person name="Xu J."/>
            <person name="Tong Z."/>
            <person name="Xu A."/>
            <person name="Yuan X."/>
            <person name="Wang W."/>
            <person name="Yang Q."/>
            <person name="Chen L."/>
            <person name="Sun Z."/>
            <person name="Wang K."/>
            <person name="Pan B."/>
            <person name="Chen J."/>
            <person name="Bao Y."/>
            <person name="Liu F."/>
            <person name="Qi X."/>
            <person name="Gang D.R."/>
            <person name="Wen J."/>
            <person name="Li J."/>
        </authorList>
    </citation>
    <scope>NUCLEOTIDE SEQUENCE</scope>
    <source>
        <strain evidence="3">Dzin_1.0</strain>
    </source>
</reference>
<dbReference type="Pfam" id="PF01535">
    <property type="entry name" value="PPR"/>
    <property type="match status" value="5"/>
</dbReference>
<evidence type="ECO:0000313" key="3">
    <source>
        <dbReference type="EMBL" id="KAJ0988201.1"/>
    </source>
</evidence>
<evidence type="ECO:0000256" key="1">
    <source>
        <dbReference type="ARBA" id="ARBA00022737"/>
    </source>
</evidence>
<dbReference type="NCBIfam" id="TIGR00756">
    <property type="entry name" value="PPR"/>
    <property type="match status" value="3"/>
</dbReference>
<reference evidence="3" key="1">
    <citation type="submission" date="2021-03" db="EMBL/GenBank/DDBJ databases">
        <authorList>
            <person name="Li Z."/>
            <person name="Yang C."/>
        </authorList>
    </citation>
    <scope>NUCLEOTIDE SEQUENCE</scope>
    <source>
        <strain evidence="3">Dzin_1.0</strain>
        <tissue evidence="3">Leaf</tissue>
    </source>
</reference>
<dbReference type="PANTHER" id="PTHR47003">
    <property type="entry name" value="OS01G0970900 PROTEIN"/>
    <property type="match status" value="1"/>
</dbReference>
<dbReference type="OrthoDB" id="777957at2759"/>
<evidence type="ECO:0000313" key="4">
    <source>
        <dbReference type="Proteomes" id="UP001085076"/>
    </source>
</evidence>
<accession>A0A9D5HTQ2</accession>
<dbReference type="GO" id="GO:0008380">
    <property type="term" value="P:RNA splicing"/>
    <property type="evidence" value="ECO:0007669"/>
    <property type="project" value="InterPro"/>
</dbReference>
<dbReference type="AlphaFoldDB" id="A0A9D5HTQ2"/>
<proteinExistence type="predicted"/>
<dbReference type="InterPro" id="IPR044578">
    <property type="entry name" value="BIR6-like"/>
</dbReference>
<name>A0A9D5HTQ2_9LILI</name>
<keyword evidence="4" id="KW-1185">Reference proteome</keyword>
<evidence type="ECO:0000256" key="2">
    <source>
        <dbReference type="PROSITE-ProRule" id="PRU00708"/>
    </source>
</evidence>